<evidence type="ECO:0000256" key="1">
    <source>
        <dbReference type="SAM" id="MobiDB-lite"/>
    </source>
</evidence>
<proteinExistence type="predicted"/>
<evidence type="ECO:0000313" key="2">
    <source>
        <dbReference type="EMBL" id="SAL55629.1"/>
    </source>
</evidence>
<accession>A0A158IH68</accession>
<evidence type="ECO:0000313" key="3">
    <source>
        <dbReference type="Proteomes" id="UP000054683"/>
    </source>
</evidence>
<reference evidence="2 3" key="1">
    <citation type="submission" date="2016-01" db="EMBL/GenBank/DDBJ databases">
        <authorList>
            <person name="Oliw E.H."/>
        </authorList>
    </citation>
    <scope>NUCLEOTIDE SEQUENCE [LARGE SCALE GENOMIC DNA]</scope>
    <source>
        <strain evidence="2">LMG 27134</strain>
    </source>
</reference>
<sequence>MTARTARWPQPIPRRPVKQRRFEPPAGGITLAQIAAPGRAGMTVDQYWKMKGKRGVK</sequence>
<dbReference type="EMBL" id="FCOK02000050">
    <property type="protein sequence ID" value="SAL55629.1"/>
    <property type="molecule type" value="Genomic_DNA"/>
</dbReference>
<dbReference type="Proteomes" id="UP000054683">
    <property type="component" value="Unassembled WGS sequence"/>
</dbReference>
<dbReference type="AlphaFoldDB" id="A0A158IH68"/>
<gene>
    <name evidence="2" type="ORF">AWB69_05972</name>
</gene>
<protein>
    <submittedName>
        <fullName evidence="2">Uncharacterized protein</fullName>
    </submittedName>
</protein>
<name>A0A158IH68_9BURK</name>
<organism evidence="2 3">
    <name type="scientific">Caballeronia udeis</name>
    <dbReference type="NCBI Taxonomy" id="1232866"/>
    <lineage>
        <taxon>Bacteria</taxon>
        <taxon>Pseudomonadati</taxon>
        <taxon>Pseudomonadota</taxon>
        <taxon>Betaproteobacteria</taxon>
        <taxon>Burkholderiales</taxon>
        <taxon>Burkholderiaceae</taxon>
        <taxon>Caballeronia</taxon>
    </lineage>
</organism>
<feature type="region of interest" description="Disordered" evidence="1">
    <location>
        <begin position="1"/>
        <end position="21"/>
    </location>
</feature>